<dbReference type="HOGENOM" id="CLU_094876_3_2_9"/>
<feature type="domain" description="MaoC-like" evidence="1">
    <location>
        <begin position="32"/>
        <end position="130"/>
    </location>
</feature>
<dbReference type="Pfam" id="PF01575">
    <property type="entry name" value="MaoC_dehydratas"/>
    <property type="match status" value="1"/>
</dbReference>
<gene>
    <name evidence="2" type="ordered locus">Bcer98_3275</name>
</gene>
<dbReference type="eggNOG" id="COG2030">
    <property type="taxonomic scope" value="Bacteria"/>
</dbReference>
<dbReference type="AlphaFoldDB" id="A7GTN6"/>
<keyword evidence="3" id="KW-1185">Reference proteome</keyword>
<evidence type="ECO:0000313" key="2">
    <source>
        <dbReference type="EMBL" id="ABS23494.1"/>
    </source>
</evidence>
<organism evidence="2 3">
    <name type="scientific">Bacillus cytotoxicus (strain DSM 22905 / CIP 110041 / 391-98 / NVH 391-98)</name>
    <dbReference type="NCBI Taxonomy" id="315749"/>
    <lineage>
        <taxon>Bacteria</taxon>
        <taxon>Bacillati</taxon>
        <taxon>Bacillota</taxon>
        <taxon>Bacilli</taxon>
        <taxon>Bacillales</taxon>
        <taxon>Bacillaceae</taxon>
        <taxon>Bacillus</taxon>
        <taxon>Bacillus cereus group</taxon>
    </lineage>
</organism>
<dbReference type="SUPFAM" id="SSF54637">
    <property type="entry name" value="Thioesterase/thiol ester dehydrase-isomerase"/>
    <property type="match status" value="1"/>
</dbReference>
<evidence type="ECO:0000313" key="3">
    <source>
        <dbReference type="Proteomes" id="UP000002300"/>
    </source>
</evidence>
<dbReference type="InterPro" id="IPR052342">
    <property type="entry name" value="MCH/BMMD"/>
</dbReference>
<dbReference type="STRING" id="315749.Bcer98_3275"/>
<reference evidence="2 3" key="1">
    <citation type="journal article" date="2008" name="Chem. Biol. Interact.">
        <title>Extending the Bacillus cereus group genomics to putative food-borne pathogens of different toxicity.</title>
        <authorList>
            <person name="Lapidus A."/>
            <person name="Goltsman E."/>
            <person name="Auger S."/>
            <person name="Galleron N."/>
            <person name="Segurens B."/>
            <person name="Dossat C."/>
            <person name="Land M.L."/>
            <person name="Broussolle V."/>
            <person name="Brillard J."/>
            <person name="Guinebretiere M.H."/>
            <person name="Sanchis V."/>
            <person name="Nguen-The C."/>
            <person name="Lereclus D."/>
            <person name="Richardson P."/>
            <person name="Wincker P."/>
            <person name="Weissenbach J."/>
            <person name="Ehrlich S.D."/>
            <person name="Sorokin A."/>
        </authorList>
    </citation>
    <scope>NUCLEOTIDE SEQUENCE [LARGE SCALE GENOMIC DNA]</scope>
    <source>
        <strain evidence="3">DSM 22905 / CIP 110041 / 391-98 / NVH 391-98</strain>
    </source>
</reference>
<dbReference type="Gene3D" id="3.10.129.10">
    <property type="entry name" value="Hotdog Thioesterase"/>
    <property type="match status" value="1"/>
</dbReference>
<protein>
    <submittedName>
        <fullName evidence="2">MaoC domain protein dehydratase</fullName>
    </submittedName>
</protein>
<evidence type="ECO:0000259" key="1">
    <source>
        <dbReference type="Pfam" id="PF01575"/>
    </source>
</evidence>
<sequence>MEIGGECDMLKKKVQIGRRMDEITVGEKLSITEKIEDKDLLLYLGLTNDANPLYIQHDYASQTPYEKPIVPSMMLTGMITTAVTKYLPGPGSHVVRKDLMFVKPVHHYETLEIHFEVIEVSQEEHTIDMRVFAYDESKEVVVKGRLTVTPPYQSVSMLEKTLDNF</sequence>
<dbReference type="PANTHER" id="PTHR43664:SF1">
    <property type="entry name" value="BETA-METHYLMALYL-COA DEHYDRATASE"/>
    <property type="match status" value="1"/>
</dbReference>
<accession>A7GTN6</accession>
<dbReference type="EMBL" id="CP000764">
    <property type="protein sequence ID" value="ABS23494.1"/>
    <property type="molecule type" value="Genomic_DNA"/>
</dbReference>
<dbReference type="Proteomes" id="UP000002300">
    <property type="component" value="Chromosome"/>
</dbReference>
<dbReference type="InterPro" id="IPR029069">
    <property type="entry name" value="HotDog_dom_sf"/>
</dbReference>
<name>A7GTN6_BACCN</name>
<dbReference type="KEGG" id="bcy:Bcer98_3275"/>
<dbReference type="PANTHER" id="PTHR43664">
    <property type="entry name" value="MONOAMINE OXIDASE-RELATED"/>
    <property type="match status" value="1"/>
</dbReference>
<proteinExistence type="predicted"/>
<dbReference type="InterPro" id="IPR002539">
    <property type="entry name" value="MaoC-like_dom"/>
</dbReference>